<feature type="region of interest" description="Disordered" evidence="1">
    <location>
        <begin position="835"/>
        <end position="1145"/>
    </location>
</feature>
<feature type="compositionally biased region" description="Low complexity" evidence="1">
    <location>
        <begin position="726"/>
        <end position="741"/>
    </location>
</feature>
<feature type="compositionally biased region" description="Basic and acidic residues" evidence="1">
    <location>
        <begin position="576"/>
        <end position="588"/>
    </location>
</feature>
<comment type="caution">
    <text evidence="2">The sequence shown here is derived from an EMBL/GenBank/DDBJ whole genome shotgun (WGS) entry which is preliminary data.</text>
</comment>
<reference evidence="2 3" key="1">
    <citation type="submission" date="2024-02" db="EMBL/GenBank/DDBJ databases">
        <title>A draft genome for the cacao thread blight pathogen Marasmius crinis-equi.</title>
        <authorList>
            <person name="Cohen S.P."/>
            <person name="Baruah I.K."/>
            <person name="Amoako-Attah I."/>
            <person name="Bukari Y."/>
            <person name="Meinhardt L.W."/>
            <person name="Bailey B.A."/>
        </authorList>
    </citation>
    <scope>NUCLEOTIDE SEQUENCE [LARGE SCALE GENOMIC DNA]</scope>
    <source>
        <strain evidence="2 3">GH-76</strain>
    </source>
</reference>
<feature type="compositionally biased region" description="Polar residues" evidence="1">
    <location>
        <begin position="289"/>
        <end position="315"/>
    </location>
</feature>
<gene>
    <name evidence="2" type="ORF">V5O48_001329</name>
</gene>
<feature type="compositionally biased region" description="Polar residues" evidence="1">
    <location>
        <begin position="785"/>
        <end position="804"/>
    </location>
</feature>
<feature type="region of interest" description="Disordered" evidence="1">
    <location>
        <begin position="568"/>
        <end position="588"/>
    </location>
</feature>
<keyword evidence="3" id="KW-1185">Reference proteome</keyword>
<feature type="region of interest" description="Disordered" evidence="1">
    <location>
        <begin position="536"/>
        <end position="555"/>
    </location>
</feature>
<feature type="compositionally biased region" description="Low complexity" evidence="1">
    <location>
        <begin position="1111"/>
        <end position="1125"/>
    </location>
</feature>
<evidence type="ECO:0000313" key="2">
    <source>
        <dbReference type="EMBL" id="KAL0580688.1"/>
    </source>
</evidence>
<feature type="compositionally biased region" description="Polar residues" evidence="1">
    <location>
        <begin position="866"/>
        <end position="886"/>
    </location>
</feature>
<feature type="region of interest" description="Disordered" evidence="1">
    <location>
        <begin position="661"/>
        <end position="813"/>
    </location>
</feature>
<evidence type="ECO:0000256" key="1">
    <source>
        <dbReference type="SAM" id="MobiDB-lite"/>
    </source>
</evidence>
<feature type="compositionally biased region" description="Low complexity" evidence="1">
    <location>
        <begin position="1090"/>
        <end position="1103"/>
    </location>
</feature>
<name>A0ABR3FZ08_9AGAR</name>
<feature type="compositionally biased region" description="Low complexity" evidence="1">
    <location>
        <begin position="996"/>
        <end position="1012"/>
    </location>
</feature>
<accession>A0ABR3FZ08</accession>
<feature type="compositionally biased region" description="Polar residues" evidence="1">
    <location>
        <begin position="1039"/>
        <end position="1050"/>
    </location>
</feature>
<dbReference type="EMBL" id="JBAHYK010000025">
    <property type="protein sequence ID" value="KAL0580688.1"/>
    <property type="molecule type" value="Genomic_DNA"/>
</dbReference>
<protein>
    <submittedName>
        <fullName evidence="2">Uncharacterized protein</fullName>
    </submittedName>
</protein>
<feature type="compositionally biased region" description="Basic and acidic residues" evidence="1">
    <location>
        <begin position="676"/>
        <end position="689"/>
    </location>
</feature>
<feature type="compositionally biased region" description="Polar residues" evidence="1">
    <location>
        <begin position="536"/>
        <end position="550"/>
    </location>
</feature>
<sequence length="1166" mass="126007">MSNNHSVATGSPRSPDSALKTQLWTAPKSPLPPHRLAKLANALGVSTPVHHYPSFSTSSSSSLSPATLLPPEPFRRSPSPSASSMNFSVHAPTTSKFLLHVIPPLTIPHDSEFMEHSNLTPPPPTASGYHTQFRRGTLVTVHSTLQAQLWAIAREYALPSINGLVLYLVSNPQSPSLGGGEGGDEGLDEPGPRLSEEVWKHLWTRVWKAEQRDEGFASPISPALPGLGLGIGTRSTPHLPQEGNSPNVPGRPLKQLLSSSSSTTSDSQPFSGAPYPSPSTPSSTSGTPLNNSYPARSTSSHSLPSRTETPDTSLPSDIDSVRANSLDLPGLRSPGIIPILAKVEFDIDRKKAAWYDPWLRSRKMNQSKRKKALRANSDNSAEPLDLKQPPIALRLKGRAMTASPISMFEQNANGYEQLEDEDSDEESNYDDDATARIASTGKDDPLADVFGDDADTWADMRDHNRARRSNNDPNVVDLALTGGELSALPDEDEDEHDGDGNTDVDEVQEMMTTALNRKNVPPPLNLRVGVSNTELAIPSPQKSGNSSGSTALPYLQGESPLNEVAVEQHEEDLDENEHKSLKSATDSEKRVGGVFEDLDLGLDPTEDFEIDRRHSQYLFSEQLDEIERNLAQLSPRALKVELESNQSLSFADQQFLDLPPGALRNGDVLPPSPRKGHFDTKPESERINSDKPPTAPRLAVNGVATNASPPRKPPSVSAGLILPRNPSSSEESPIIPLSPDPFGRYPSSPPEHAPQTNSKRNSSTYWDSVPVGVPTENLKKHRESIQMSQSDPRASTKSSRFSADSTKDEGEEVQIQVKGKGGVVSMKSIKRLWRKSNKNSVASVTNLPPIPPTPTIASAPSFSPVLATQQQAASKSTPELSLNSPINPGFTYPSRPPSQQSQLNTPPIRPPSQQSQLNTPPIRPPRPSQEEIELPDIPDQLNIPLQPASGRPAPMPIIAAQMIHGRRSPEDVMDRLHFDQESPYPTARRKPPSRPTTPTSRPTTPSGVGPSSQPAPPPVPQDAGQRASIRKSILKWKSAAQSSGSDQNGNRARKLSIGNLVPSKSSNSAYPEGIPPSPSIPEHFLNSRPSQASSHTHSQSSIDSRVDSLHSSPPRTSKSSATSTASPPPRTSKDSLPGSFDDSQFEIISPKVGTLSYPYHNLEEAQ</sequence>
<proteinExistence type="predicted"/>
<feature type="compositionally biased region" description="Polar residues" evidence="1">
    <location>
        <begin position="754"/>
        <end position="766"/>
    </location>
</feature>
<dbReference type="Proteomes" id="UP001465976">
    <property type="component" value="Unassembled WGS sequence"/>
</dbReference>
<feature type="compositionally biased region" description="Low complexity" evidence="1">
    <location>
        <begin position="54"/>
        <end position="69"/>
    </location>
</feature>
<feature type="compositionally biased region" description="Polar residues" evidence="1">
    <location>
        <begin position="897"/>
        <end position="919"/>
    </location>
</feature>
<feature type="compositionally biased region" description="Polar residues" evidence="1">
    <location>
        <begin position="233"/>
        <end position="247"/>
    </location>
</feature>
<organism evidence="2 3">
    <name type="scientific">Marasmius crinis-equi</name>
    <dbReference type="NCBI Taxonomy" id="585013"/>
    <lineage>
        <taxon>Eukaryota</taxon>
        <taxon>Fungi</taxon>
        <taxon>Dikarya</taxon>
        <taxon>Basidiomycota</taxon>
        <taxon>Agaricomycotina</taxon>
        <taxon>Agaricomycetes</taxon>
        <taxon>Agaricomycetidae</taxon>
        <taxon>Agaricales</taxon>
        <taxon>Marasmiineae</taxon>
        <taxon>Marasmiaceae</taxon>
        <taxon>Marasmius</taxon>
    </lineage>
</organism>
<feature type="region of interest" description="Disordered" evidence="1">
    <location>
        <begin position="227"/>
        <end position="320"/>
    </location>
</feature>
<feature type="compositionally biased region" description="Polar residues" evidence="1">
    <location>
        <begin position="1"/>
        <end position="24"/>
    </location>
</feature>
<feature type="compositionally biased region" description="Low complexity" evidence="1">
    <location>
        <begin position="258"/>
        <end position="267"/>
    </location>
</feature>
<feature type="region of interest" description="Disordered" evidence="1">
    <location>
        <begin position="54"/>
        <end position="85"/>
    </location>
</feature>
<feature type="region of interest" description="Disordered" evidence="1">
    <location>
        <begin position="1"/>
        <end position="35"/>
    </location>
</feature>
<feature type="compositionally biased region" description="Basic and acidic residues" evidence="1">
    <location>
        <begin position="967"/>
        <end position="980"/>
    </location>
</feature>
<evidence type="ECO:0000313" key="3">
    <source>
        <dbReference type="Proteomes" id="UP001465976"/>
    </source>
</evidence>